<protein>
    <submittedName>
        <fullName evidence="4">Pyocin R, lytic enzyme</fullName>
    </submittedName>
</protein>
<dbReference type="RefSeq" id="WP_120370498.1">
    <property type="nucleotide sequence ID" value="NZ_RAXU01000012.1"/>
</dbReference>
<dbReference type="GO" id="GO:0006952">
    <property type="term" value="P:defense response"/>
    <property type="evidence" value="ECO:0007669"/>
    <property type="project" value="UniProtKB-KW"/>
</dbReference>
<dbReference type="Pfam" id="PF00182">
    <property type="entry name" value="Glyco_hydro_19"/>
    <property type="match status" value="1"/>
</dbReference>
<proteinExistence type="predicted"/>
<name>A0A3A8EFT7_9GAMM</name>
<dbReference type="InterPro" id="IPR000726">
    <property type="entry name" value="Glyco_hydro_19_cat"/>
</dbReference>
<comment type="caution">
    <text evidence="4">The sequence shown here is derived from an EMBL/GenBank/DDBJ whole genome shotgun (WGS) entry which is preliminary data.</text>
</comment>
<dbReference type="PANTHER" id="PTHR22595">
    <property type="entry name" value="CHITINASE-RELATED"/>
    <property type="match status" value="1"/>
</dbReference>
<evidence type="ECO:0000256" key="2">
    <source>
        <dbReference type="ARBA" id="ARBA00023157"/>
    </source>
</evidence>
<evidence type="ECO:0000259" key="3">
    <source>
        <dbReference type="Pfam" id="PF00182"/>
    </source>
</evidence>
<reference evidence="4 5" key="1">
    <citation type="submission" date="2018-09" db="EMBL/GenBank/DDBJ databases">
        <title>The draft genome of Acinetobacter spp. strains.</title>
        <authorList>
            <person name="Qin J."/>
            <person name="Feng Y."/>
            <person name="Zong Z."/>
        </authorList>
    </citation>
    <scope>NUCLEOTIDE SEQUENCE [LARGE SCALE GENOMIC DNA]</scope>
    <source>
        <strain evidence="4 5">WCHAc060096</strain>
    </source>
</reference>
<dbReference type="GO" id="GO:0016998">
    <property type="term" value="P:cell wall macromolecule catabolic process"/>
    <property type="evidence" value="ECO:0007669"/>
    <property type="project" value="InterPro"/>
</dbReference>
<accession>A0A3A8EFT7</accession>
<evidence type="ECO:0000313" key="5">
    <source>
        <dbReference type="Proteomes" id="UP000269001"/>
    </source>
</evidence>
<dbReference type="AlphaFoldDB" id="A0A3A8EFT7"/>
<feature type="domain" description="Glycoside hydrolase family 19 catalytic" evidence="3">
    <location>
        <begin position="380"/>
        <end position="436"/>
    </location>
</feature>
<gene>
    <name evidence="4" type="ORF">D7V21_10820</name>
</gene>
<evidence type="ECO:0000256" key="1">
    <source>
        <dbReference type="ARBA" id="ARBA00022821"/>
    </source>
</evidence>
<organism evidence="4 5">
    <name type="scientific">Acinetobacter guerrae</name>
    <dbReference type="NCBI Taxonomy" id="1843371"/>
    <lineage>
        <taxon>Bacteria</taxon>
        <taxon>Pseudomonadati</taxon>
        <taxon>Pseudomonadota</taxon>
        <taxon>Gammaproteobacteria</taxon>
        <taxon>Moraxellales</taxon>
        <taxon>Moraxellaceae</taxon>
        <taxon>Acinetobacter</taxon>
    </lineage>
</organism>
<sequence length="585" mass="66850">MSNLVCITTKFYDKSGRYVINLEVQSRYKNSSKTNKQKTNDQGVFVFQASPNRTIEILARPPKQKDFTVFKTINSSTFSSLTHPVRVQLPKTIDEYRQVSQSMPAKGIVSTVFKITDSNGKVMKNFPIQSRPKGKGNSPDKYTSENGIVEVLSSPNRDIEVVVLTSNDEFQLKFSDNSGNGTEQPITIKLDESYEKFKSITTIKILDRDGSDYVIEKTNVEVLNLNTKEKNIHSTSDGKIRMTSMVGESYQLTVYKPDGKPLKSQSYMATRIKNKPVELYLDVDITKGNTAVDEPIINKRIENSLCTCNRDITDEEFQLVIKSKTALGFLKDLNEQFKKLGMNTCMEKAHFIAHTLHETGGYSLLEEGLKKGVKEKDVYDGYKGRGLMQITYKKNYEAYGQAVNENFTDENKYRVANERNHAVGSAVWYWYHSKAGNLSIFALKNDLISTTSLINGGYNGFDDRLQYYKKTISAFNIKKCSNLEKNIINRLDDYTSFEESYIYRNKSGESFGWGLWNDPLGKKEGKTKNIEEAKKGYQRFLELSKNIDFPFGYTINKKQEKVSRKRYGYSADRAKEFAKNRVEKL</sequence>
<dbReference type="SUPFAM" id="SSF53955">
    <property type="entry name" value="Lysozyme-like"/>
    <property type="match status" value="1"/>
</dbReference>
<dbReference type="GO" id="GO:0006032">
    <property type="term" value="P:chitin catabolic process"/>
    <property type="evidence" value="ECO:0007669"/>
    <property type="project" value="InterPro"/>
</dbReference>
<dbReference type="Gene3D" id="1.10.530.10">
    <property type="match status" value="1"/>
</dbReference>
<keyword evidence="5" id="KW-1185">Reference proteome</keyword>
<keyword evidence="2" id="KW-1015">Disulfide bond</keyword>
<dbReference type="GO" id="GO:0004568">
    <property type="term" value="F:chitinase activity"/>
    <property type="evidence" value="ECO:0007669"/>
    <property type="project" value="InterPro"/>
</dbReference>
<dbReference type="Proteomes" id="UP000269001">
    <property type="component" value="Unassembled WGS sequence"/>
</dbReference>
<dbReference type="EMBL" id="RAXU01000012">
    <property type="protein sequence ID" value="RKG32958.1"/>
    <property type="molecule type" value="Genomic_DNA"/>
</dbReference>
<keyword evidence="1" id="KW-0611">Plant defense</keyword>
<dbReference type="PANTHER" id="PTHR22595:SF79">
    <property type="entry name" value="CHITINASE 12"/>
    <property type="match status" value="1"/>
</dbReference>
<evidence type="ECO:0000313" key="4">
    <source>
        <dbReference type="EMBL" id="RKG32958.1"/>
    </source>
</evidence>
<dbReference type="InterPro" id="IPR023346">
    <property type="entry name" value="Lysozyme-like_dom_sf"/>
</dbReference>